<keyword evidence="1" id="KW-0472">Membrane</keyword>
<feature type="transmembrane region" description="Helical" evidence="1">
    <location>
        <begin position="284"/>
        <end position="302"/>
    </location>
</feature>
<evidence type="ECO:0008006" key="4">
    <source>
        <dbReference type="Google" id="ProtNLM"/>
    </source>
</evidence>
<comment type="caution">
    <text evidence="2">The sequence shown here is derived from an EMBL/GenBank/DDBJ whole genome shotgun (WGS) entry which is preliminary data.</text>
</comment>
<dbReference type="OrthoDB" id="176190at2"/>
<feature type="transmembrane region" description="Helical" evidence="1">
    <location>
        <begin position="169"/>
        <end position="201"/>
    </location>
</feature>
<dbReference type="Proteomes" id="UP000244867">
    <property type="component" value="Unassembled WGS sequence"/>
</dbReference>
<evidence type="ECO:0000313" key="3">
    <source>
        <dbReference type="Proteomes" id="UP000244867"/>
    </source>
</evidence>
<feature type="transmembrane region" description="Helical" evidence="1">
    <location>
        <begin position="335"/>
        <end position="354"/>
    </location>
</feature>
<reference evidence="2 3" key="1">
    <citation type="submission" date="2018-03" db="EMBL/GenBank/DDBJ databases">
        <authorList>
            <person name="Keele B.F."/>
        </authorList>
    </citation>
    <scope>NUCLEOTIDE SEQUENCE [LARGE SCALE GENOMIC DNA]</scope>
    <source>
        <strain evidence="2 3">IB-3</strain>
    </source>
</reference>
<keyword evidence="1" id="KW-1133">Transmembrane helix</keyword>
<feature type="transmembrane region" description="Helical" evidence="1">
    <location>
        <begin position="128"/>
        <end position="157"/>
    </location>
</feature>
<dbReference type="RefSeq" id="WP_108344778.1">
    <property type="nucleotide sequence ID" value="NZ_PYXZ01000005.1"/>
</dbReference>
<organism evidence="2 3">
    <name type="scientific">Nocardioides currus</name>
    <dbReference type="NCBI Taxonomy" id="2133958"/>
    <lineage>
        <taxon>Bacteria</taxon>
        <taxon>Bacillati</taxon>
        <taxon>Actinomycetota</taxon>
        <taxon>Actinomycetes</taxon>
        <taxon>Propionibacteriales</taxon>
        <taxon>Nocardioidaceae</taxon>
        <taxon>Nocardioides</taxon>
    </lineage>
</organism>
<feature type="transmembrane region" description="Helical" evidence="1">
    <location>
        <begin position="99"/>
        <end position="121"/>
    </location>
</feature>
<evidence type="ECO:0000313" key="2">
    <source>
        <dbReference type="EMBL" id="PUA80584.1"/>
    </source>
</evidence>
<keyword evidence="3" id="KW-1185">Reference proteome</keyword>
<keyword evidence="1" id="KW-0812">Transmembrane</keyword>
<gene>
    <name evidence="2" type="ORF">C7S10_12540</name>
</gene>
<accession>A0A2R7YW94</accession>
<proteinExistence type="predicted"/>
<evidence type="ECO:0000256" key="1">
    <source>
        <dbReference type="SAM" id="Phobius"/>
    </source>
</evidence>
<dbReference type="EMBL" id="PYXZ01000005">
    <property type="protein sequence ID" value="PUA80584.1"/>
    <property type="molecule type" value="Genomic_DNA"/>
</dbReference>
<protein>
    <recommendedName>
        <fullName evidence="4">Glycosyltransferase RgtA/B/C/D-like domain-containing protein</fullName>
    </recommendedName>
</protein>
<dbReference type="AlphaFoldDB" id="A0A2R7YW94"/>
<sequence length="612" mass="64777">MRAVDDPDMDSAEPAEPAVAVRTGSSRAVLLLAALLVAVLEQAGRPLPALWPQRHPDNAWMVGLQLLRDDHLTFGADQVFTYGPWGFLTAPTGIDLSDLWLAGAFRAGAVALLFLGVHGCLRGRSWSLTIAAVVTLLIGNCSQAGWILALALAAVALSHLSARRPPAPWLLVATAALAALGVQVKFSDGVLAVAVVGLLSLSTRSPRTWLVSAAAFVASSGLLWMAAGQSLRDLPGWLSMAVDIVDGYSEAMAFVSSSWIVWVLMVGAVVATVAVLAARGLPPVARLAALGVLLFATKSALTRPDGPHILPGYTAVLLVLVVALGASLPRVVRVLVIPVSVVTALLMMVNLSLIPTRDLSIEAWPLDALPDEHARRLDEVRAEVVDQLAMGPEVVGALRGHPVSIDPWEISAAWAHDLDWDPLPVFQSYAAYTPRLDEANADALLEDPEHRVLREQASYGEANPLWDTPAYTLALVCNFDEVVASGDWTVLARTPDRCGAERVTSTRRVRAGEEVEVPAAAGTLVVVRFTPDPRSVVDRLIAVTGVQRHLLHATLDDRTYRVPEALAGGPLVVGAPAGEPVLGDDVATGTVSFDRDGELAIVEIPLAGREAG</sequence>
<feature type="transmembrane region" description="Helical" evidence="1">
    <location>
        <begin position="208"/>
        <end position="227"/>
    </location>
</feature>
<feature type="transmembrane region" description="Helical" evidence="1">
    <location>
        <begin position="259"/>
        <end position="277"/>
    </location>
</feature>
<feature type="transmembrane region" description="Helical" evidence="1">
    <location>
        <begin position="308"/>
        <end position="328"/>
    </location>
</feature>
<name>A0A2R7YW94_9ACTN</name>